<feature type="topological domain" description="Periplasmic" evidence="10">
    <location>
        <begin position="27"/>
        <end position="197"/>
    </location>
</feature>
<evidence type="ECO:0000256" key="7">
    <source>
        <dbReference type="ARBA" id="ARBA00022989"/>
    </source>
</evidence>
<evidence type="ECO:0000313" key="12">
    <source>
        <dbReference type="Proteomes" id="UP001595615"/>
    </source>
</evidence>
<feature type="topological domain" description="Cytoplasmic" evidence="10">
    <location>
        <begin position="1"/>
        <end position="7"/>
    </location>
</feature>
<dbReference type="PANTHER" id="PTHR21320:SF3">
    <property type="entry name" value="CYTOCHROME C OXIDASE ASSEMBLY PROTEIN COX11, MITOCHONDRIAL-RELATED"/>
    <property type="match status" value="1"/>
</dbReference>
<keyword evidence="6 10" id="KW-0735">Signal-anchor</keyword>
<proteinExistence type="inferred from homology"/>
<dbReference type="Pfam" id="PF04442">
    <property type="entry name" value="CtaG_Cox11"/>
    <property type="match status" value="1"/>
</dbReference>
<name>A0ABV7X6U6_9SPHN</name>
<evidence type="ECO:0000256" key="6">
    <source>
        <dbReference type="ARBA" id="ARBA00022968"/>
    </source>
</evidence>
<dbReference type="Gene3D" id="2.60.370.10">
    <property type="entry name" value="Ctag/Cox11"/>
    <property type="match status" value="1"/>
</dbReference>
<evidence type="ECO:0000256" key="10">
    <source>
        <dbReference type="HAMAP-Rule" id="MF_00155"/>
    </source>
</evidence>
<comment type="subcellular location">
    <subcellularLocation>
        <location evidence="2 10">Cell inner membrane</location>
        <topology evidence="2 10">Single-pass type II membrane protein</topology>
        <orientation evidence="2 10">Periplasmic side</orientation>
    </subcellularLocation>
</comment>
<keyword evidence="7 10" id="KW-1133">Transmembrane helix</keyword>
<keyword evidence="10" id="KW-1003">Cell membrane</keyword>
<comment type="caution">
    <text evidence="11">The sequence shown here is derived from an EMBL/GenBank/DDBJ whole genome shotgun (WGS) entry which is preliminary data.</text>
</comment>
<evidence type="ECO:0000256" key="5">
    <source>
        <dbReference type="ARBA" id="ARBA00022692"/>
    </source>
</evidence>
<dbReference type="EMBL" id="JBHRXV010000003">
    <property type="protein sequence ID" value="MFC3711732.1"/>
    <property type="molecule type" value="Genomic_DNA"/>
</dbReference>
<keyword evidence="8 10" id="KW-0186">Copper</keyword>
<comment type="function">
    <text evidence="1 10">Exerts its effect at some terminal stage of cytochrome c oxidase synthesis, probably by being involved in the insertion of the copper B into subunit I.</text>
</comment>
<reference evidence="12" key="1">
    <citation type="journal article" date="2019" name="Int. J. Syst. Evol. Microbiol.">
        <title>The Global Catalogue of Microorganisms (GCM) 10K type strain sequencing project: providing services to taxonomists for standard genome sequencing and annotation.</title>
        <authorList>
            <consortium name="The Broad Institute Genomics Platform"/>
            <consortium name="The Broad Institute Genome Sequencing Center for Infectious Disease"/>
            <person name="Wu L."/>
            <person name="Ma J."/>
        </authorList>
    </citation>
    <scope>NUCLEOTIDE SEQUENCE [LARGE SCALE GENOMIC DNA]</scope>
    <source>
        <strain evidence="12">KCTC 42644</strain>
    </source>
</reference>
<evidence type="ECO:0000313" key="11">
    <source>
        <dbReference type="EMBL" id="MFC3711732.1"/>
    </source>
</evidence>
<evidence type="ECO:0000256" key="1">
    <source>
        <dbReference type="ARBA" id="ARBA00004007"/>
    </source>
</evidence>
<dbReference type="NCBIfam" id="NF003465">
    <property type="entry name" value="PRK05089.1"/>
    <property type="match status" value="1"/>
</dbReference>
<dbReference type="SUPFAM" id="SSF110111">
    <property type="entry name" value="Ctag/Cox11"/>
    <property type="match status" value="1"/>
</dbReference>
<keyword evidence="12" id="KW-1185">Reference proteome</keyword>
<comment type="similarity">
    <text evidence="3 10">Belongs to the COX11/CtaG family.</text>
</comment>
<keyword evidence="5 10" id="KW-0812">Transmembrane</keyword>
<keyword evidence="10" id="KW-0997">Cell inner membrane</keyword>
<evidence type="ECO:0000256" key="9">
    <source>
        <dbReference type="ARBA" id="ARBA00023136"/>
    </source>
</evidence>
<dbReference type="PIRSF" id="PIRSF005413">
    <property type="entry name" value="COX11"/>
    <property type="match status" value="1"/>
</dbReference>
<dbReference type="InterPro" id="IPR023471">
    <property type="entry name" value="CtaG/Cox11_dom_sf"/>
</dbReference>
<evidence type="ECO:0000256" key="8">
    <source>
        <dbReference type="ARBA" id="ARBA00023008"/>
    </source>
</evidence>
<organism evidence="11 12">
    <name type="scientific">Sphingoaurantiacus capsulatus</name>
    <dbReference type="NCBI Taxonomy" id="1771310"/>
    <lineage>
        <taxon>Bacteria</taxon>
        <taxon>Pseudomonadati</taxon>
        <taxon>Pseudomonadota</taxon>
        <taxon>Alphaproteobacteria</taxon>
        <taxon>Sphingomonadales</taxon>
        <taxon>Sphingosinicellaceae</taxon>
        <taxon>Sphingoaurantiacus</taxon>
    </lineage>
</organism>
<sequence length="197" mass="21080">MARSNTRTGLIAAGAAVAMVGLAYASVPLYQLFCQVTGFGGTTMFASESDVPAKPLEQTISVRFDANVAPGLSWSFKPVKTHETVKIGERRLAFYRATNHSDKPITGTASYNVSPDTAGSFFVKIACFCFTEQTLQPGQTVDMPVTYFVDPAIADDPDGHRIDEITLSYTFFPVDTPTASGQKAVKTAQAKPAPNQG</sequence>
<gene>
    <name evidence="10" type="primary">ctaG</name>
    <name evidence="11" type="ORF">ACFOMD_04065</name>
</gene>
<dbReference type="PANTHER" id="PTHR21320">
    <property type="entry name" value="CYTOCHROME C OXIDASE ASSEMBLY PROTEIN COX11-RELATED"/>
    <property type="match status" value="1"/>
</dbReference>
<protein>
    <recommendedName>
        <fullName evidence="4 10">Cytochrome c oxidase assembly protein CtaG</fullName>
    </recommendedName>
</protein>
<dbReference type="RefSeq" id="WP_380857235.1">
    <property type="nucleotide sequence ID" value="NZ_JBHRXV010000003.1"/>
</dbReference>
<keyword evidence="9 10" id="KW-0472">Membrane</keyword>
<dbReference type="Proteomes" id="UP001595615">
    <property type="component" value="Unassembled WGS sequence"/>
</dbReference>
<evidence type="ECO:0000256" key="3">
    <source>
        <dbReference type="ARBA" id="ARBA00009620"/>
    </source>
</evidence>
<evidence type="ECO:0000256" key="4">
    <source>
        <dbReference type="ARBA" id="ARBA00015384"/>
    </source>
</evidence>
<accession>A0ABV7X6U6</accession>
<dbReference type="HAMAP" id="MF_00155">
    <property type="entry name" value="CtaG"/>
    <property type="match status" value="1"/>
</dbReference>
<evidence type="ECO:0000256" key="2">
    <source>
        <dbReference type="ARBA" id="ARBA00004382"/>
    </source>
</evidence>
<dbReference type="InterPro" id="IPR007533">
    <property type="entry name" value="Cyt_c_oxidase_assmbl_CtaG"/>
</dbReference>